<keyword evidence="2" id="KW-1185">Reference proteome</keyword>
<evidence type="ECO:0000313" key="2">
    <source>
        <dbReference type="Proteomes" id="UP000324996"/>
    </source>
</evidence>
<dbReference type="AlphaFoldDB" id="A0A5A7N5U8"/>
<evidence type="ECO:0008006" key="3">
    <source>
        <dbReference type="Google" id="ProtNLM"/>
    </source>
</evidence>
<dbReference type="Proteomes" id="UP000324996">
    <property type="component" value="Unassembled WGS sequence"/>
</dbReference>
<dbReference type="InterPro" id="IPR045502">
    <property type="entry name" value="DUF6489"/>
</dbReference>
<protein>
    <recommendedName>
        <fullName evidence="3">Ribosomal protein S1</fullName>
    </recommendedName>
</protein>
<dbReference type="Pfam" id="PF20099">
    <property type="entry name" value="DUF6489"/>
    <property type="match status" value="1"/>
</dbReference>
<name>A0A5A7N5U8_9PROT</name>
<organism evidence="1 2">
    <name type="scientific">Iodidimonas nitroreducens</name>
    <dbReference type="NCBI Taxonomy" id="1236968"/>
    <lineage>
        <taxon>Bacteria</taxon>
        <taxon>Pseudomonadati</taxon>
        <taxon>Pseudomonadota</taxon>
        <taxon>Alphaproteobacteria</taxon>
        <taxon>Iodidimonadales</taxon>
        <taxon>Iodidimonadaceae</taxon>
        <taxon>Iodidimonas</taxon>
    </lineage>
</organism>
<comment type="caution">
    <text evidence="1">The sequence shown here is derived from an EMBL/GenBank/DDBJ whole genome shotgun (WGS) entry which is preliminary data.</text>
</comment>
<dbReference type="RefSeq" id="WP_042088239.1">
    <property type="nucleotide sequence ID" value="NZ_BKCN01000001.1"/>
</dbReference>
<gene>
    <name evidence="1" type="ORF">JCM17846_01310</name>
</gene>
<proteinExistence type="predicted"/>
<accession>A0A5A7N5U8</accession>
<sequence>MKITVDIDCTPKELRSFFGLPDLEPLQQEIMAQMQRRASEGLSAEDLQQMMSGWMTGASTGMEQFQKLVQAAMTSTKPKS</sequence>
<dbReference type="EMBL" id="BKCN01000001">
    <property type="protein sequence ID" value="GER02449.1"/>
    <property type="molecule type" value="Genomic_DNA"/>
</dbReference>
<reference evidence="1 2" key="1">
    <citation type="submission" date="2019-09" db="EMBL/GenBank/DDBJ databases">
        <title>NBRP : Genome information of microbial organism related human and environment.</title>
        <authorList>
            <person name="Hattori M."/>
            <person name="Oshima K."/>
            <person name="Inaba H."/>
            <person name="Suda W."/>
            <person name="Sakamoto M."/>
            <person name="Iino T."/>
            <person name="Kitahara M."/>
            <person name="Oshida Y."/>
            <person name="Iida T."/>
            <person name="Kudo T."/>
            <person name="Itoh T."/>
            <person name="Ohkuma M."/>
        </authorList>
    </citation>
    <scope>NUCLEOTIDE SEQUENCE [LARGE SCALE GENOMIC DNA]</scope>
    <source>
        <strain evidence="1 2">Q-1</strain>
    </source>
</reference>
<evidence type="ECO:0000313" key="1">
    <source>
        <dbReference type="EMBL" id="GER02449.1"/>
    </source>
</evidence>